<dbReference type="RefSeq" id="WP_110316628.1">
    <property type="nucleotide sequence ID" value="NZ_QJJU01000008.1"/>
</dbReference>
<accession>A0A318HNL3</accession>
<dbReference type="InterPro" id="IPR004360">
    <property type="entry name" value="Glyas_Fos-R_dOase_dom"/>
</dbReference>
<evidence type="ECO:0000313" key="2">
    <source>
        <dbReference type="EMBL" id="PXX08405.1"/>
    </source>
</evidence>
<dbReference type="EMBL" id="QJJU01000008">
    <property type="protein sequence ID" value="PXX08405.1"/>
    <property type="molecule type" value="Genomic_DNA"/>
</dbReference>
<organism evidence="2 3">
    <name type="scientific">Mycolicibacterium moriokaense</name>
    <dbReference type="NCBI Taxonomy" id="39691"/>
    <lineage>
        <taxon>Bacteria</taxon>
        <taxon>Bacillati</taxon>
        <taxon>Actinomycetota</taxon>
        <taxon>Actinomycetes</taxon>
        <taxon>Mycobacteriales</taxon>
        <taxon>Mycobacteriaceae</taxon>
        <taxon>Mycolicibacterium</taxon>
    </lineage>
</organism>
<comment type="caution">
    <text evidence="2">The sequence shown here is derived from an EMBL/GenBank/DDBJ whole genome shotgun (WGS) entry which is preliminary data.</text>
</comment>
<evidence type="ECO:0000259" key="1">
    <source>
        <dbReference type="PROSITE" id="PS51819"/>
    </source>
</evidence>
<reference evidence="2 3" key="2">
    <citation type="submission" date="2018-06" db="EMBL/GenBank/DDBJ databases">
        <title>Sequencing of bacterial isolates from soil warming experiment in Harvard Forest, Massachusetts, USA.</title>
        <authorList>
            <person name="Deangelis K.PhD."/>
        </authorList>
    </citation>
    <scope>NUCLEOTIDE SEQUENCE [LARGE SCALE GENOMIC DNA]</scope>
    <source>
        <strain evidence="2 3">GAS496</strain>
    </source>
</reference>
<dbReference type="AlphaFoldDB" id="A0A318HNL3"/>
<dbReference type="OrthoDB" id="9812656at2"/>
<proteinExistence type="predicted"/>
<keyword evidence="2" id="KW-0456">Lyase</keyword>
<dbReference type="Pfam" id="PF00903">
    <property type="entry name" value="Glyoxalase"/>
    <property type="match status" value="1"/>
</dbReference>
<dbReference type="Gene3D" id="3.10.180.10">
    <property type="entry name" value="2,3-Dihydroxybiphenyl 1,2-Dioxygenase, domain 1"/>
    <property type="match status" value="1"/>
</dbReference>
<dbReference type="PROSITE" id="PS51819">
    <property type="entry name" value="VOC"/>
    <property type="match status" value="1"/>
</dbReference>
<name>A0A318HNL3_9MYCO</name>
<dbReference type="GO" id="GO:0016829">
    <property type="term" value="F:lyase activity"/>
    <property type="evidence" value="ECO:0007669"/>
    <property type="project" value="UniProtKB-KW"/>
</dbReference>
<keyword evidence="2" id="KW-0223">Dioxygenase</keyword>
<dbReference type="PANTHER" id="PTHR21366">
    <property type="entry name" value="GLYOXALASE FAMILY PROTEIN"/>
    <property type="match status" value="1"/>
</dbReference>
<dbReference type="CDD" id="cd07253">
    <property type="entry name" value="GLOD5"/>
    <property type="match status" value="1"/>
</dbReference>
<sequence length="131" mass="14029">MAFAVNRIDHVVLNCRDVDATADWYVRVLGMRREVFGEGRVALVFGNQKINVRPSGAPNWETGAVDAPGSLDLCFIADLSPDEIGEHLTTCGVQITAGPVPKTGALGPMTSHYCRDPDGNLIEVASYSAPD</sequence>
<keyword evidence="2" id="KW-0560">Oxidoreductase</keyword>
<dbReference type="SUPFAM" id="SSF54593">
    <property type="entry name" value="Glyoxalase/Bleomycin resistance protein/Dihydroxybiphenyl dioxygenase"/>
    <property type="match status" value="1"/>
</dbReference>
<dbReference type="InterPro" id="IPR037523">
    <property type="entry name" value="VOC_core"/>
</dbReference>
<dbReference type="GO" id="GO:0051213">
    <property type="term" value="F:dioxygenase activity"/>
    <property type="evidence" value="ECO:0007669"/>
    <property type="project" value="UniProtKB-KW"/>
</dbReference>
<dbReference type="InterPro" id="IPR029068">
    <property type="entry name" value="Glyas_Bleomycin-R_OHBP_Dase"/>
</dbReference>
<dbReference type="InterPro" id="IPR050383">
    <property type="entry name" value="GlyoxalaseI/FosfomycinResist"/>
</dbReference>
<dbReference type="Proteomes" id="UP000247781">
    <property type="component" value="Unassembled WGS sequence"/>
</dbReference>
<protein>
    <submittedName>
        <fullName evidence="2">Catechol 2,3-dioxygenase-like lactoylglutathione lyase family enzyme</fullName>
    </submittedName>
</protein>
<reference evidence="3" key="1">
    <citation type="submission" date="2018-05" db="EMBL/GenBank/DDBJ databases">
        <authorList>
            <person name="Deangelis K."/>
            <person name="Huntemann M."/>
            <person name="Clum A."/>
            <person name="Pillay M."/>
            <person name="Palaniappan K."/>
            <person name="Varghese N."/>
            <person name="Mikhailova N."/>
            <person name="Stamatis D."/>
            <person name="Reddy T."/>
            <person name="Daum C."/>
            <person name="Shapiro N."/>
            <person name="Ivanova N."/>
            <person name="Kyrpides N."/>
            <person name="Woyke T."/>
        </authorList>
    </citation>
    <scope>NUCLEOTIDE SEQUENCE [LARGE SCALE GENOMIC DNA]</scope>
    <source>
        <strain evidence="3">GAS496</strain>
    </source>
</reference>
<keyword evidence="3" id="KW-1185">Reference proteome</keyword>
<feature type="domain" description="VOC" evidence="1">
    <location>
        <begin position="7"/>
        <end position="127"/>
    </location>
</feature>
<evidence type="ECO:0000313" key="3">
    <source>
        <dbReference type="Proteomes" id="UP000247781"/>
    </source>
</evidence>
<gene>
    <name evidence="2" type="ORF">C8E89_10869</name>
</gene>
<dbReference type="PANTHER" id="PTHR21366:SF14">
    <property type="entry name" value="GLYOXALASE DOMAIN-CONTAINING PROTEIN 5"/>
    <property type="match status" value="1"/>
</dbReference>